<evidence type="ECO:0000256" key="1">
    <source>
        <dbReference type="SAM" id="Phobius"/>
    </source>
</evidence>
<gene>
    <name evidence="2" type="ORF">QCA50_002673</name>
</gene>
<keyword evidence="3" id="KW-1185">Reference proteome</keyword>
<dbReference type="AlphaFoldDB" id="A0AAW0GMH2"/>
<protein>
    <submittedName>
        <fullName evidence="2">Uncharacterized protein</fullName>
    </submittedName>
</protein>
<sequence>MDPATASPSVDPDRLLSGFIGLLLLSFSLYGALTIQTYIYRARFPTDPTTTKSAVYCLWFLETAHTILSGRVVFYYSVFAIKNPSNLLKIDWSVALVLWLEIGIVAVVQGSYIRRIWILSEKWWLLTGIAVSVSLPTNHNLDI</sequence>
<reference evidence="2 3" key="1">
    <citation type="submission" date="2022-09" db="EMBL/GenBank/DDBJ databases">
        <authorList>
            <person name="Palmer J.M."/>
        </authorList>
    </citation>
    <scope>NUCLEOTIDE SEQUENCE [LARGE SCALE GENOMIC DNA]</scope>
    <source>
        <strain evidence="2 3">DSM 7382</strain>
    </source>
</reference>
<feature type="transmembrane region" description="Helical" evidence="1">
    <location>
        <begin position="15"/>
        <end position="33"/>
    </location>
</feature>
<dbReference type="PANTHER" id="PTHR40465:SF1">
    <property type="entry name" value="DUF6534 DOMAIN-CONTAINING PROTEIN"/>
    <property type="match status" value="1"/>
</dbReference>
<dbReference type="Proteomes" id="UP001385951">
    <property type="component" value="Unassembled WGS sequence"/>
</dbReference>
<feature type="transmembrane region" description="Helical" evidence="1">
    <location>
        <begin position="54"/>
        <end position="78"/>
    </location>
</feature>
<dbReference type="EMBL" id="JASBNA010000003">
    <property type="protein sequence ID" value="KAK7693107.1"/>
    <property type="molecule type" value="Genomic_DNA"/>
</dbReference>
<accession>A0AAW0GMH2</accession>
<name>A0AAW0GMH2_9APHY</name>
<proteinExistence type="predicted"/>
<keyword evidence="1" id="KW-0812">Transmembrane</keyword>
<evidence type="ECO:0000313" key="2">
    <source>
        <dbReference type="EMBL" id="KAK7693107.1"/>
    </source>
</evidence>
<dbReference type="PANTHER" id="PTHR40465">
    <property type="entry name" value="CHROMOSOME 1, WHOLE GENOME SHOTGUN SEQUENCE"/>
    <property type="match status" value="1"/>
</dbReference>
<keyword evidence="1" id="KW-0472">Membrane</keyword>
<feature type="transmembrane region" description="Helical" evidence="1">
    <location>
        <begin position="90"/>
        <end position="113"/>
    </location>
</feature>
<keyword evidence="1" id="KW-1133">Transmembrane helix</keyword>
<comment type="caution">
    <text evidence="2">The sequence shown here is derived from an EMBL/GenBank/DDBJ whole genome shotgun (WGS) entry which is preliminary data.</text>
</comment>
<organism evidence="2 3">
    <name type="scientific">Cerrena zonata</name>
    <dbReference type="NCBI Taxonomy" id="2478898"/>
    <lineage>
        <taxon>Eukaryota</taxon>
        <taxon>Fungi</taxon>
        <taxon>Dikarya</taxon>
        <taxon>Basidiomycota</taxon>
        <taxon>Agaricomycotina</taxon>
        <taxon>Agaricomycetes</taxon>
        <taxon>Polyporales</taxon>
        <taxon>Cerrenaceae</taxon>
        <taxon>Cerrena</taxon>
    </lineage>
</organism>
<evidence type="ECO:0000313" key="3">
    <source>
        <dbReference type="Proteomes" id="UP001385951"/>
    </source>
</evidence>